<keyword evidence="2" id="KW-1185">Reference proteome</keyword>
<dbReference type="Proteomes" id="UP000308707">
    <property type="component" value="Unassembled WGS sequence"/>
</dbReference>
<evidence type="ECO:0000313" key="1">
    <source>
        <dbReference type="EMBL" id="TKR29221.1"/>
    </source>
</evidence>
<reference evidence="1 2" key="1">
    <citation type="submission" date="2019-04" db="EMBL/GenBank/DDBJ databases">
        <title>Reference strain of H23.</title>
        <authorList>
            <person name="Luo X."/>
        </authorList>
    </citation>
    <scope>NUCLEOTIDE SEQUENCE [LARGE SCALE GENOMIC DNA]</scope>
    <source>
        <strain evidence="1 2">H23</strain>
    </source>
</reference>
<dbReference type="RefSeq" id="WP_137267626.1">
    <property type="nucleotide sequence ID" value="NZ_SZUA01000003.1"/>
</dbReference>
<sequence>MSALRINIAAAVLIVLAVAQPIADIAAMPKLKAALAATQAAPAMKVFTAQQGFETYAARYFVSWRAPDGSARRVELTPEIYGRMQGPYNRRNVYGAALSYGPVLRSSPLTKPMADSVANYAFCEPGGLLRELRLTEHRPGGATIELAPRRAPQRDYELAWSVSCD</sequence>
<comment type="caution">
    <text evidence="1">The sequence shown here is derived from an EMBL/GenBank/DDBJ whole genome shotgun (WGS) entry which is preliminary data.</text>
</comment>
<dbReference type="AlphaFoldDB" id="A0A4U5JL42"/>
<protein>
    <submittedName>
        <fullName evidence="1">Uncharacterized protein</fullName>
    </submittedName>
</protein>
<proteinExistence type="predicted"/>
<accession>A0A4U5JL42</accession>
<name>A0A4U5JL42_9GAMM</name>
<organism evidence="1 2">
    <name type="scientific">Luteimonas gilva</name>
    <dbReference type="NCBI Taxonomy" id="2572684"/>
    <lineage>
        <taxon>Bacteria</taxon>
        <taxon>Pseudomonadati</taxon>
        <taxon>Pseudomonadota</taxon>
        <taxon>Gammaproteobacteria</taxon>
        <taxon>Lysobacterales</taxon>
        <taxon>Lysobacteraceae</taxon>
        <taxon>Luteimonas</taxon>
    </lineage>
</organism>
<evidence type="ECO:0000313" key="2">
    <source>
        <dbReference type="Proteomes" id="UP000308707"/>
    </source>
</evidence>
<gene>
    <name evidence="1" type="ORF">FCE95_13735</name>
</gene>
<dbReference type="EMBL" id="SZUA01000003">
    <property type="protein sequence ID" value="TKR29221.1"/>
    <property type="molecule type" value="Genomic_DNA"/>
</dbReference>
<dbReference type="OrthoDB" id="9554251at2"/>